<proteinExistence type="predicted"/>
<accession>U4LAK7</accession>
<dbReference type="EMBL" id="HF936161">
    <property type="protein sequence ID" value="CCX15285.1"/>
    <property type="molecule type" value="Genomic_DNA"/>
</dbReference>
<dbReference type="OMA" id="THDHITE"/>
<gene>
    <name evidence="2" type="ORF">PCON_01560</name>
</gene>
<sequence>MPRSTRGGGRSTPQSLLLPFALTLTTAAIASAGLYWFSSESSPPSSYPGSDSEHEPSRHRRRRERRRRDHLTHDHITEEDTDAIEESRREEELYRKRKAMQRATSMGGVVEYMKEAAAGAYEKMRGDSEDYEFAEEEELQRPQGPHVPRETPRIDTAPTISAHVGETARDMPTSFPISAVAGPAASAISVPAIQQYVPAPKRKKTIAIVVAERKATQGHDSDGEFEEALIPSRSLLSQLPRPLDLKNVNLYILIYSPHLPTNPLATASPKKAPSSTDTLTIQAPEPMPSPSLQASRYEDFTKSTYELATSLLPADAPRDHILPYTDATSFAGILKTLDTDVTYFEDNIAESQGPVIDEMLNTAALRRVVIVIGGDELDGLISSDEETTGERHKRHGEGKWWAEDSEIRKRHGKRVEIVEKWALEDDWRRRIEED</sequence>
<evidence type="ECO:0000313" key="2">
    <source>
        <dbReference type="EMBL" id="CCX15285.1"/>
    </source>
</evidence>
<dbReference type="OrthoDB" id="5327700at2759"/>
<reference evidence="2 3" key="1">
    <citation type="journal article" date="2013" name="PLoS Genet.">
        <title>The genome and development-dependent transcriptomes of Pyronema confluens: a window into fungal evolution.</title>
        <authorList>
            <person name="Traeger S."/>
            <person name="Altegoer F."/>
            <person name="Freitag M."/>
            <person name="Gabaldon T."/>
            <person name="Kempken F."/>
            <person name="Kumar A."/>
            <person name="Marcet-Houben M."/>
            <person name="Poggeler S."/>
            <person name="Stajich J.E."/>
            <person name="Nowrousian M."/>
        </authorList>
    </citation>
    <scope>NUCLEOTIDE SEQUENCE [LARGE SCALE GENOMIC DNA]</scope>
    <source>
        <strain evidence="3">CBS 100304</strain>
        <tissue evidence="2">Vegetative mycelium</tissue>
    </source>
</reference>
<dbReference type="Proteomes" id="UP000018144">
    <property type="component" value="Unassembled WGS sequence"/>
</dbReference>
<dbReference type="STRING" id="1076935.U4LAK7"/>
<feature type="compositionally biased region" description="Low complexity" evidence="1">
    <location>
        <begin position="39"/>
        <end position="50"/>
    </location>
</feature>
<dbReference type="AlphaFoldDB" id="U4LAK7"/>
<protein>
    <submittedName>
        <fullName evidence="2">Uncharacterized protein</fullName>
    </submittedName>
</protein>
<organism evidence="2 3">
    <name type="scientific">Pyronema omphalodes (strain CBS 100304)</name>
    <name type="common">Pyronema confluens</name>
    <dbReference type="NCBI Taxonomy" id="1076935"/>
    <lineage>
        <taxon>Eukaryota</taxon>
        <taxon>Fungi</taxon>
        <taxon>Dikarya</taxon>
        <taxon>Ascomycota</taxon>
        <taxon>Pezizomycotina</taxon>
        <taxon>Pezizomycetes</taxon>
        <taxon>Pezizales</taxon>
        <taxon>Pyronemataceae</taxon>
        <taxon>Pyronema</taxon>
    </lineage>
</organism>
<name>U4LAK7_PYROM</name>
<evidence type="ECO:0000256" key="1">
    <source>
        <dbReference type="SAM" id="MobiDB-lite"/>
    </source>
</evidence>
<dbReference type="eggNOG" id="ENOG502SHU3">
    <property type="taxonomic scope" value="Eukaryota"/>
</dbReference>
<feature type="region of interest" description="Disordered" evidence="1">
    <location>
        <begin position="39"/>
        <end position="89"/>
    </location>
</feature>
<feature type="region of interest" description="Disordered" evidence="1">
    <location>
        <begin position="135"/>
        <end position="158"/>
    </location>
</feature>
<evidence type="ECO:0000313" key="3">
    <source>
        <dbReference type="Proteomes" id="UP000018144"/>
    </source>
</evidence>
<feature type="compositionally biased region" description="Basic residues" evidence="1">
    <location>
        <begin position="57"/>
        <end position="70"/>
    </location>
</feature>
<keyword evidence="3" id="KW-1185">Reference proteome</keyword>
<feature type="region of interest" description="Disordered" evidence="1">
    <location>
        <begin position="265"/>
        <end position="292"/>
    </location>
</feature>